<dbReference type="AlphaFoldDB" id="A0A543I500"/>
<comment type="caution">
    <text evidence="1">The sequence shown here is derived from an EMBL/GenBank/DDBJ whole genome shotgun (WGS) entry which is preliminary data.</text>
</comment>
<proteinExistence type="predicted"/>
<dbReference type="EMBL" id="VFPN01000001">
    <property type="protein sequence ID" value="TQM65647.1"/>
    <property type="molecule type" value="Genomic_DNA"/>
</dbReference>
<dbReference type="RefSeq" id="WP_141915490.1">
    <property type="nucleotide sequence ID" value="NZ_BAAAYS010000001.1"/>
</dbReference>
<evidence type="ECO:0000313" key="1">
    <source>
        <dbReference type="EMBL" id="TQM65647.1"/>
    </source>
</evidence>
<keyword evidence="2" id="KW-1185">Reference proteome</keyword>
<name>A0A543I500_9MICO</name>
<evidence type="ECO:0000313" key="2">
    <source>
        <dbReference type="Proteomes" id="UP000318331"/>
    </source>
</evidence>
<protein>
    <submittedName>
        <fullName evidence="1">Uncharacterized protein</fullName>
    </submittedName>
</protein>
<gene>
    <name evidence="1" type="ORF">FB466_0454</name>
</gene>
<organism evidence="1 2">
    <name type="scientific">Klugiella xanthotipulae</name>
    <dbReference type="NCBI Taxonomy" id="244735"/>
    <lineage>
        <taxon>Bacteria</taxon>
        <taxon>Bacillati</taxon>
        <taxon>Actinomycetota</taxon>
        <taxon>Actinomycetes</taxon>
        <taxon>Micrococcales</taxon>
        <taxon>Microbacteriaceae</taxon>
        <taxon>Klugiella</taxon>
    </lineage>
</organism>
<dbReference type="Proteomes" id="UP000318331">
    <property type="component" value="Unassembled WGS sequence"/>
</dbReference>
<accession>A0A543I500</accession>
<reference evidence="1 2" key="1">
    <citation type="submission" date="2019-06" db="EMBL/GenBank/DDBJ databases">
        <title>Sequencing the genomes of 1000 actinobacteria strains.</title>
        <authorList>
            <person name="Klenk H.-P."/>
        </authorList>
    </citation>
    <scope>NUCLEOTIDE SEQUENCE [LARGE SCALE GENOMIC DNA]</scope>
    <source>
        <strain evidence="1 2">DSM 18031</strain>
    </source>
</reference>
<sequence>MTDNEVLSALATQRYGETSQPKGWVIHVTDASGQDIDSVTVGREADQSLGSRTAIYRALADTYTLSADNIVSADLADDNRQFRVTALTRRR</sequence>